<accession>A0A212JSU4</accession>
<name>A0A212JSU4_9BACT</name>
<dbReference type="EMBL" id="FLUL01000001">
    <property type="protein sequence ID" value="SBW02516.1"/>
    <property type="molecule type" value="Genomic_DNA"/>
</dbReference>
<gene>
    <name evidence="1" type="ORF">KL86DYS2_12269</name>
</gene>
<sequence>MTNIVFLLKEKLPKVQFCNSLNLSDSIYEFDKQVFLLFYKVIRI</sequence>
<reference evidence="1" key="1">
    <citation type="submission" date="2016-04" db="EMBL/GenBank/DDBJ databases">
        <authorList>
            <person name="Evans L.H."/>
            <person name="Alamgir A."/>
            <person name="Owens N."/>
            <person name="Weber N.D."/>
            <person name="Virtaneva K."/>
            <person name="Barbian K."/>
            <person name="Babar A."/>
            <person name="Rosenke K."/>
        </authorList>
    </citation>
    <scope>NUCLEOTIDE SEQUENCE</scope>
    <source>
        <strain evidence="1">86-2</strain>
    </source>
</reference>
<proteinExistence type="predicted"/>
<evidence type="ECO:0000313" key="1">
    <source>
        <dbReference type="EMBL" id="SBW02516.1"/>
    </source>
</evidence>
<protein>
    <submittedName>
        <fullName evidence="1">Uncharacterized protein</fullName>
    </submittedName>
</protein>
<dbReference type="AlphaFoldDB" id="A0A212JSU4"/>
<organism evidence="1">
    <name type="scientific">uncultured Dysgonomonas sp</name>
    <dbReference type="NCBI Taxonomy" id="206096"/>
    <lineage>
        <taxon>Bacteria</taxon>
        <taxon>Pseudomonadati</taxon>
        <taxon>Bacteroidota</taxon>
        <taxon>Bacteroidia</taxon>
        <taxon>Bacteroidales</taxon>
        <taxon>Dysgonomonadaceae</taxon>
        <taxon>Dysgonomonas</taxon>
        <taxon>environmental samples</taxon>
    </lineage>
</organism>